<reference evidence="2 3" key="1">
    <citation type="submission" date="2016-07" db="EMBL/GenBank/DDBJ databases">
        <title>Pervasive Adenine N6-methylation of Active Genes in Fungi.</title>
        <authorList>
            <consortium name="DOE Joint Genome Institute"/>
            <person name="Mondo S.J."/>
            <person name="Dannebaum R.O."/>
            <person name="Kuo R.C."/>
            <person name="Labutti K."/>
            <person name="Haridas S."/>
            <person name="Kuo A."/>
            <person name="Salamov A."/>
            <person name="Ahrendt S.R."/>
            <person name="Lipzen A."/>
            <person name="Sullivan W."/>
            <person name="Andreopoulos W.B."/>
            <person name="Clum A."/>
            <person name="Lindquist E."/>
            <person name="Daum C."/>
            <person name="Ramamoorthy G.K."/>
            <person name="Gryganskyi A."/>
            <person name="Culley D."/>
            <person name="Magnuson J.K."/>
            <person name="James T.Y."/>
            <person name="O'Malley M.A."/>
            <person name="Stajich J.E."/>
            <person name="Spatafora J.W."/>
            <person name="Visel A."/>
            <person name="Grigoriev I.V."/>
        </authorList>
    </citation>
    <scope>NUCLEOTIDE SEQUENCE [LARGE SCALE GENOMIC DNA]</scope>
    <source>
        <strain evidence="2 3">CBS 115471</strain>
    </source>
</reference>
<dbReference type="AlphaFoldDB" id="A0A1Y1ZGH0"/>
<evidence type="ECO:0008006" key="4">
    <source>
        <dbReference type="Google" id="ProtNLM"/>
    </source>
</evidence>
<feature type="signal peptide" evidence="1">
    <location>
        <begin position="1"/>
        <end position="18"/>
    </location>
</feature>
<proteinExistence type="predicted"/>
<comment type="caution">
    <text evidence="2">The sequence shown here is derived from an EMBL/GenBank/DDBJ whole genome shotgun (WGS) entry which is preliminary data.</text>
</comment>
<protein>
    <recommendedName>
        <fullName evidence="4">Secreted protein</fullName>
    </recommendedName>
</protein>
<keyword evidence="1" id="KW-0732">Signal</keyword>
<evidence type="ECO:0000313" key="3">
    <source>
        <dbReference type="Proteomes" id="UP000193144"/>
    </source>
</evidence>
<name>A0A1Y1ZGH0_9PLEO</name>
<dbReference type="Proteomes" id="UP000193144">
    <property type="component" value="Unassembled WGS sequence"/>
</dbReference>
<sequence length="110" mass="12245">MSPPKLSLVAVLTGPTWAFVELLQRQPFPSCCSGLWLRSLLPGVPRTIVSLGVVVFVAGHRVSDHRQRWTVFPKLGGIRLLLSIRGESVDCHNDVLSAVWYSLYRSYVLA</sequence>
<organism evidence="2 3">
    <name type="scientific">Clohesyomyces aquaticus</name>
    <dbReference type="NCBI Taxonomy" id="1231657"/>
    <lineage>
        <taxon>Eukaryota</taxon>
        <taxon>Fungi</taxon>
        <taxon>Dikarya</taxon>
        <taxon>Ascomycota</taxon>
        <taxon>Pezizomycotina</taxon>
        <taxon>Dothideomycetes</taxon>
        <taxon>Pleosporomycetidae</taxon>
        <taxon>Pleosporales</taxon>
        <taxon>Lindgomycetaceae</taxon>
        <taxon>Clohesyomyces</taxon>
    </lineage>
</organism>
<keyword evidence="3" id="KW-1185">Reference proteome</keyword>
<feature type="chain" id="PRO_5012372644" description="Secreted protein" evidence="1">
    <location>
        <begin position="19"/>
        <end position="110"/>
    </location>
</feature>
<accession>A0A1Y1ZGH0</accession>
<evidence type="ECO:0000313" key="2">
    <source>
        <dbReference type="EMBL" id="ORY08905.1"/>
    </source>
</evidence>
<evidence type="ECO:0000256" key="1">
    <source>
        <dbReference type="SAM" id="SignalP"/>
    </source>
</evidence>
<gene>
    <name evidence="2" type="ORF">BCR34DRAFT_385988</name>
</gene>
<dbReference type="EMBL" id="MCFA01000093">
    <property type="protein sequence ID" value="ORY08905.1"/>
    <property type="molecule type" value="Genomic_DNA"/>
</dbReference>